<evidence type="ECO:0000313" key="1">
    <source>
        <dbReference type="EMBL" id="KAG8044597.1"/>
    </source>
</evidence>
<organism evidence="1 2">
    <name type="scientific">Zizania palustris</name>
    <name type="common">Northern wild rice</name>
    <dbReference type="NCBI Taxonomy" id="103762"/>
    <lineage>
        <taxon>Eukaryota</taxon>
        <taxon>Viridiplantae</taxon>
        <taxon>Streptophyta</taxon>
        <taxon>Embryophyta</taxon>
        <taxon>Tracheophyta</taxon>
        <taxon>Spermatophyta</taxon>
        <taxon>Magnoliopsida</taxon>
        <taxon>Liliopsida</taxon>
        <taxon>Poales</taxon>
        <taxon>Poaceae</taxon>
        <taxon>BOP clade</taxon>
        <taxon>Oryzoideae</taxon>
        <taxon>Oryzeae</taxon>
        <taxon>Zizaniinae</taxon>
        <taxon>Zizania</taxon>
    </lineage>
</organism>
<gene>
    <name evidence="1" type="ORF">GUJ93_ZPchr0068g2955</name>
</gene>
<evidence type="ECO:0000313" key="2">
    <source>
        <dbReference type="Proteomes" id="UP000729402"/>
    </source>
</evidence>
<reference evidence="1" key="2">
    <citation type="submission" date="2021-02" db="EMBL/GenBank/DDBJ databases">
        <authorList>
            <person name="Kimball J.A."/>
            <person name="Haas M.W."/>
            <person name="Macchietto M."/>
            <person name="Kono T."/>
            <person name="Duquette J."/>
            <person name="Shao M."/>
        </authorList>
    </citation>
    <scope>NUCLEOTIDE SEQUENCE</scope>
    <source>
        <tissue evidence="1">Fresh leaf tissue</tissue>
    </source>
</reference>
<dbReference type="EMBL" id="JAAALK010000545">
    <property type="protein sequence ID" value="KAG8044597.1"/>
    <property type="molecule type" value="Genomic_DNA"/>
</dbReference>
<proteinExistence type="predicted"/>
<dbReference type="Proteomes" id="UP000729402">
    <property type="component" value="Unassembled WGS sequence"/>
</dbReference>
<sequence>MAMQNEVRSFEHFPYMKQSVHAGSNASATSKETEELKLQFRVTDSSDRASAGIIILLADLWKSKTYLRTSTKA</sequence>
<accession>A0A8J5UVF6</accession>
<name>A0A8J5UVF6_ZIZPA</name>
<protein>
    <submittedName>
        <fullName evidence="1">Uncharacterized protein</fullName>
    </submittedName>
</protein>
<comment type="caution">
    <text evidence="1">The sequence shown here is derived from an EMBL/GenBank/DDBJ whole genome shotgun (WGS) entry which is preliminary data.</text>
</comment>
<keyword evidence="2" id="KW-1185">Reference proteome</keyword>
<reference evidence="1" key="1">
    <citation type="journal article" date="2021" name="bioRxiv">
        <title>Whole Genome Assembly and Annotation of Northern Wild Rice, Zizania palustris L., Supports a Whole Genome Duplication in the Zizania Genus.</title>
        <authorList>
            <person name="Haas M."/>
            <person name="Kono T."/>
            <person name="Macchietto M."/>
            <person name="Millas R."/>
            <person name="McGilp L."/>
            <person name="Shao M."/>
            <person name="Duquette J."/>
            <person name="Hirsch C.N."/>
            <person name="Kimball J."/>
        </authorList>
    </citation>
    <scope>NUCLEOTIDE SEQUENCE</scope>
    <source>
        <tissue evidence="1">Fresh leaf tissue</tissue>
    </source>
</reference>
<dbReference type="AlphaFoldDB" id="A0A8J5UVF6"/>